<comment type="subcellular location">
    <subcellularLocation>
        <location evidence="1">Membrane</location>
        <topology evidence="1">Multi-pass membrane protein</topology>
    </subcellularLocation>
</comment>
<dbReference type="PANTHER" id="PTHR43385:SF1">
    <property type="entry name" value="RIBOFLAVIN TRANSPORTER RIBJ"/>
    <property type="match status" value="1"/>
</dbReference>
<keyword evidence="3 6" id="KW-0812">Transmembrane</keyword>
<feature type="transmembrane region" description="Helical" evidence="6">
    <location>
        <begin position="188"/>
        <end position="208"/>
    </location>
</feature>
<feature type="transmembrane region" description="Helical" evidence="6">
    <location>
        <begin position="137"/>
        <end position="160"/>
    </location>
</feature>
<dbReference type="PANTHER" id="PTHR43385">
    <property type="entry name" value="RIBOFLAVIN TRANSPORTER RIBJ"/>
    <property type="match status" value="1"/>
</dbReference>
<feature type="transmembrane region" description="Helical" evidence="6">
    <location>
        <begin position="325"/>
        <end position="346"/>
    </location>
</feature>
<gene>
    <name evidence="7" type="ORF">SteCoe_8403</name>
</gene>
<evidence type="ECO:0000313" key="8">
    <source>
        <dbReference type="Proteomes" id="UP000187209"/>
    </source>
</evidence>
<accession>A0A1R2CKB9</accession>
<evidence type="ECO:0008006" key="9">
    <source>
        <dbReference type="Google" id="ProtNLM"/>
    </source>
</evidence>
<feature type="transmembrane region" description="Helical" evidence="6">
    <location>
        <begin position="77"/>
        <end position="95"/>
    </location>
</feature>
<organism evidence="7 8">
    <name type="scientific">Stentor coeruleus</name>
    <dbReference type="NCBI Taxonomy" id="5963"/>
    <lineage>
        <taxon>Eukaryota</taxon>
        <taxon>Sar</taxon>
        <taxon>Alveolata</taxon>
        <taxon>Ciliophora</taxon>
        <taxon>Postciliodesmatophora</taxon>
        <taxon>Heterotrichea</taxon>
        <taxon>Heterotrichida</taxon>
        <taxon>Stentoridae</taxon>
        <taxon>Stentor</taxon>
    </lineage>
</organism>
<feature type="transmembrane region" description="Helical" evidence="6">
    <location>
        <begin position="229"/>
        <end position="253"/>
    </location>
</feature>
<feature type="transmembrane region" description="Helical" evidence="6">
    <location>
        <begin position="7"/>
        <end position="29"/>
    </location>
</feature>
<dbReference type="EMBL" id="MPUH01000126">
    <property type="protein sequence ID" value="OMJ89406.1"/>
    <property type="molecule type" value="Genomic_DNA"/>
</dbReference>
<sequence>MVTQRELILYLGLIFVNTVGGNSNAWGTISPYITSYFHKLDPSITSSDLLLVPVFAFIAEDTCCLLISFLSLYLRPFLFIALGLIIACPTMFLVSYSTNPIIFSIFFGISLGLLSCCCAIPSIWISWSVLPQAKGTSVGIVLASYSMAPFLYGSLFTLFVNPNEEQALSEINSTDTYFSAEVTDNVPFAIRIFSFVLLVSGIIGCALLNCNDIESSAPQNTKTITVKEFITNSSTWQLFFMTYINVIGFFYLINVYKDISMKRIQDDYFLAVVGALSFVLIAIGRFVFGSLMDKYSWKKIVLSSLVTQIAGLVFMDFALENKYVFAIVFFICSFSGSAMLGGSMVIIERTYPEDRWTLGYILLSLILTIFTIYGIRKIITPNFGEFFSFLTVAGFLVIGVLMVINYKIRGKKDL</sequence>
<evidence type="ECO:0000256" key="5">
    <source>
        <dbReference type="ARBA" id="ARBA00023136"/>
    </source>
</evidence>
<keyword evidence="8" id="KW-1185">Reference proteome</keyword>
<dbReference type="SUPFAM" id="SSF103473">
    <property type="entry name" value="MFS general substrate transporter"/>
    <property type="match status" value="2"/>
</dbReference>
<keyword evidence="5 6" id="KW-0472">Membrane</keyword>
<dbReference type="Gene3D" id="1.20.1250.20">
    <property type="entry name" value="MFS general substrate transporter like domains"/>
    <property type="match status" value="1"/>
</dbReference>
<proteinExistence type="predicted"/>
<feature type="transmembrane region" description="Helical" evidence="6">
    <location>
        <begin position="101"/>
        <end position="125"/>
    </location>
</feature>
<keyword evidence="4 6" id="KW-1133">Transmembrane helix</keyword>
<evidence type="ECO:0000256" key="6">
    <source>
        <dbReference type="SAM" id="Phobius"/>
    </source>
</evidence>
<comment type="caution">
    <text evidence="7">The sequence shown here is derived from an EMBL/GenBank/DDBJ whole genome shotgun (WGS) entry which is preliminary data.</text>
</comment>
<dbReference type="GO" id="GO:0016020">
    <property type="term" value="C:membrane"/>
    <property type="evidence" value="ECO:0007669"/>
    <property type="project" value="UniProtKB-SubCell"/>
</dbReference>
<name>A0A1R2CKB9_9CILI</name>
<evidence type="ECO:0000313" key="7">
    <source>
        <dbReference type="EMBL" id="OMJ89406.1"/>
    </source>
</evidence>
<dbReference type="AlphaFoldDB" id="A0A1R2CKB9"/>
<reference evidence="7 8" key="1">
    <citation type="submission" date="2016-11" db="EMBL/GenBank/DDBJ databases">
        <title>The macronuclear genome of Stentor coeruleus: a giant cell with tiny introns.</title>
        <authorList>
            <person name="Slabodnick M."/>
            <person name="Ruby J.G."/>
            <person name="Reiff S.B."/>
            <person name="Swart E.C."/>
            <person name="Gosai S."/>
            <person name="Prabakaran S."/>
            <person name="Witkowska E."/>
            <person name="Larue G.E."/>
            <person name="Fisher S."/>
            <person name="Freeman R.M."/>
            <person name="Gunawardena J."/>
            <person name="Chu W."/>
            <person name="Stover N.A."/>
            <person name="Gregory B.D."/>
            <person name="Nowacki M."/>
            <person name="Derisi J."/>
            <person name="Roy S.W."/>
            <person name="Marshall W.F."/>
            <person name="Sood P."/>
        </authorList>
    </citation>
    <scope>NUCLEOTIDE SEQUENCE [LARGE SCALE GENOMIC DNA]</scope>
    <source>
        <strain evidence="7">WM001</strain>
    </source>
</reference>
<feature type="transmembrane region" description="Helical" evidence="6">
    <location>
        <begin position="358"/>
        <end position="375"/>
    </location>
</feature>
<dbReference type="OrthoDB" id="289951at2759"/>
<dbReference type="InterPro" id="IPR036259">
    <property type="entry name" value="MFS_trans_sf"/>
</dbReference>
<evidence type="ECO:0000256" key="2">
    <source>
        <dbReference type="ARBA" id="ARBA00022448"/>
    </source>
</evidence>
<feature type="transmembrane region" description="Helical" evidence="6">
    <location>
        <begin position="300"/>
        <end position="319"/>
    </location>
</feature>
<protein>
    <recommendedName>
        <fullName evidence="9">Major facilitator superfamily (MFS) profile domain-containing protein</fullName>
    </recommendedName>
</protein>
<dbReference type="Proteomes" id="UP000187209">
    <property type="component" value="Unassembled WGS sequence"/>
</dbReference>
<evidence type="ECO:0000256" key="4">
    <source>
        <dbReference type="ARBA" id="ARBA00022989"/>
    </source>
</evidence>
<evidence type="ECO:0000256" key="1">
    <source>
        <dbReference type="ARBA" id="ARBA00004141"/>
    </source>
</evidence>
<dbReference type="InterPro" id="IPR052983">
    <property type="entry name" value="MFS_Riboflavin_Transporter"/>
</dbReference>
<feature type="transmembrane region" description="Helical" evidence="6">
    <location>
        <begin position="268"/>
        <end position="288"/>
    </location>
</feature>
<evidence type="ECO:0000256" key="3">
    <source>
        <dbReference type="ARBA" id="ARBA00022692"/>
    </source>
</evidence>
<keyword evidence="2" id="KW-0813">Transport</keyword>
<feature type="transmembrane region" description="Helical" evidence="6">
    <location>
        <begin position="49"/>
        <end position="70"/>
    </location>
</feature>
<feature type="transmembrane region" description="Helical" evidence="6">
    <location>
        <begin position="387"/>
        <end position="406"/>
    </location>
</feature>